<dbReference type="EMBL" id="QLUW01000002">
    <property type="protein sequence ID" value="RAP76004.1"/>
    <property type="molecule type" value="Genomic_DNA"/>
</dbReference>
<sequence length="339" mass="39071">METSVLSDLFKRFADRECRGSSPLYEQLSHRIAADEELLGMLTACKAGQPVPNLLLAAVHFLLILGRQHEVTQYYPSLTEQPRDPSSAFPAFKAFCFLHRNEIVRLLETKLVQTNEVRRCAYLYPAFCHIHRLAGKPLALVEIGTSAGLQLLWDQYRYRYNGADEYYGNPDSDFVIETTIRGANKPFLTRHSPPVASRIGIDLHVNRLQVKEDRVWLKALIWPEHADRRNHFNAAARYFQQHAVQLIEGDGIAYLDLITADREHALCIFHTHVANQLTKEAKKRLFDQIHRLGETRDVFHLYNNMWDAELHLDSYIKGVHASVTLAETDGHGRWFTWKL</sequence>
<evidence type="ECO:0000313" key="2">
    <source>
        <dbReference type="Proteomes" id="UP000249260"/>
    </source>
</evidence>
<dbReference type="Proteomes" id="UP000249260">
    <property type="component" value="Unassembled WGS sequence"/>
</dbReference>
<protein>
    <submittedName>
        <fullName evidence="1">DUF2332 domain-containing protein</fullName>
    </submittedName>
</protein>
<gene>
    <name evidence="1" type="ORF">DL346_11300</name>
</gene>
<keyword evidence="2" id="KW-1185">Reference proteome</keyword>
<dbReference type="PIRSF" id="PIRSF012608">
    <property type="entry name" value="UCP012608"/>
    <property type="match status" value="1"/>
</dbReference>
<organism evidence="1 2">
    <name type="scientific">Paenibacillus montanisoli</name>
    <dbReference type="NCBI Taxonomy" id="2081970"/>
    <lineage>
        <taxon>Bacteria</taxon>
        <taxon>Bacillati</taxon>
        <taxon>Bacillota</taxon>
        <taxon>Bacilli</taxon>
        <taxon>Bacillales</taxon>
        <taxon>Paenibacillaceae</taxon>
        <taxon>Paenibacillus</taxon>
    </lineage>
</organism>
<dbReference type="AlphaFoldDB" id="A0A328U7D7"/>
<dbReference type="RefSeq" id="WP_112882229.1">
    <property type="nucleotide sequence ID" value="NZ_QLUW01000002.1"/>
</dbReference>
<dbReference type="Pfam" id="PF10094">
    <property type="entry name" value="DUF2332"/>
    <property type="match status" value="1"/>
</dbReference>
<proteinExistence type="predicted"/>
<dbReference type="OrthoDB" id="9789360at2"/>
<reference evidence="1 2" key="1">
    <citation type="submission" date="2018-06" db="EMBL/GenBank/DDBJ databases">
        <title>Paenibacillus montanisoli sp. nov., isolated from mountain area soil.</title>
        <authorList>
            <person name="Wu M."/>
        </authorList>
    </citation>
    <scope>NUCLEOTIDE SEQUENCE [LARGE SCALE GENOMIC DNA]</scope>
    <source>
        <strain evidence="1 2">RA17</strain>
    </source>
</reference>
<accession>A0A328U7D7</accession>
<dbReference type="InterPro" id="IPR011200">
    <property type="entry name" value="UCP012608"/>
</dbReference>
<comment type="caution">
    <text evidence="1">The sequence shown here is derived from an EMBL/GenBank/DDBJ whole genome shotgun (WGS) entry which is preliminary data.</text>
</comment>
<evidence type="ECO:0000313" key="1">
    <source>
        <dbReference type="EMBL" id="RAP76004.1"/>
    </source>
</evidence>
<name>A0A328U7D7_9BACL</name>